<keyword evidence="2" id="KW-1185">Reference proteome</keyword>
<evidence type="ECO:0000313" key="2">
    <source>
        <dbReference type="Proteomes" id="UP001234297"/>
    </source>
</evidence>
<sequence length="115" mass="12633">MRKRGSLSSFNAATDSARSASPTCSRLHPTQTFLARIAAMSQMSVTAYRRYGRILQFSHSSTLLGTLHLTATSRTMRLTVTHMRRTNLAAGAGSDKIASCFSFVLTISELAREEF</sequence>
<gene>
    <name evidence="1" type="ORF">MRB53_007715</name>
</gene>
<evidence type="ECO:0000313" key="1">
    <source>
        <dbReference type="EMBL" id="KAJ8645967.1"/>
    </source>
</evidence>
<accession>A0ACC2MJS2</accession>
<proteinExistence type="predicted"/>
<protein>
    <submittedName>
        <fullName evidence="1">Uncharacterized protein</fullName>
    </submittedName>
</protein>
<dbReference type="Proteomes" id="UP001234297">
    <property type="component" value="Chromosome 2"/>
</dbReference>
<name>A0ACC2MJS2_PERAE</name>
<comment type="caution">
    <text evidence="1">The sequence shown here is derived from an EMBL/GenBank/DDBJ whole genome shotgun (WGS) entry which is preliminary data.</text>
</comment>
<reference evidence="1 2" key="1">
    <citation type="journal article" date="2022" name="Hortic Res">
        <title>A haplotype resolved chromosomal level avocado genome allows analysis of novel avocado genes.</title>
        <authorList>
            <person name="Nath O."/>
            <person name="Fletcher S.J."/>
            <person name="Hayward A."/>
            <person name="Shaw L.M."/>
            <person name="Masouleh A.K."/>
            <person name="Furtado A."/>
            <person name="Henry R.J."/>
            <person name="Mitter N."/>
        </authorList>
    </citation>
    <scope>NUCLEOTIDE SEQUENCE [LARGE SCALE GENOMIC DNA]</scope>
    <source>
        <strain evidence="2">cv. Hass</strain>
    </source>
</reference>
<organism evidence="1 2">
    <name type="scientific">Persea americana</name>
    <name type="common">Avocado</name>
    <dbReference type="NCBI Taxonomy" id="3435"/>
    <lineage>
        <taxon>Eukaryota</taxon>
        <taxon>Viridiplantae</taxon>
        <taxon>Streptophyta</taxon>
        <taxon>Embryophyta</taxon>
        <taxon>Tracheophyta</taxon>
        <taxon>Spermatophyta</taxon>
        <taxon>Magnoliopsida</taxon>
        <taxon>Magnoliidae</taxon>
        <taxon>Laurales</taxon>
        <taxon>Lauraceae</taxon>
        <taxon>Persea</taxon>
    </lineage>
</organism>
<dbReference type="EMBL" id="CM056810">
    <property type="protein sequence ID" value="KAJ8645967.1"/>
    <property type="molecule type" value="Genomic_DNA"/>
</dbReference>